<evidence type="ECO:0000313" key="3">
    <source>
        <dbReference type="Proteomes" id="UP000033995"/>
    </source>
</evidence>
<protein>
    <submittedName>
        <fullName evidence="2">Uncharacterized protein</fullName>
    </submittedName>
</protein>
<sequence length="112" mass="12259">MAEINFPLSVRDENSGGTYHGTGDRWPQNMDTLPKTSQLKLQEESAGLQVEKIKKDCCEFCPFRAKCTGVRVGTGGMFSGAWVKVVTRTSLTKTEFLTANPACAQKYGATFS</sequence>
<organism evidence="2 3">
    <name type="scientific">Candidatus Woesebacteria bacterium GW2011_GWA2_33_28</name>
    <dbReference type="NCBI Taxonomy" id="1618561"/>
    <lineage>
        <taxon>Bacteria</taxon>
        <taxon>Candidatus Woeseibacteriota</taxon>
    </lineage>
</organism>
<reference evidence="2 3" key="1">
    <citation type="journal article" date="2015" name="Nature">
        <title>rRNA introns, odd ribosomes, and small enigmatic genomes across a large radiation of phyla.</title>
        <authorList>
            <person name="Brown C.T."/>
            <person name="Hug L.A."/>
            <person name="Thomas B.C."/>
            <person name="Sharon I."/>
            <person name="Castelle C.J."/>
            <person name="Singh A."/>
            <person name="Wilkins M.J."/>
            <person name="Williams K.H."/>
            <person name="Banfield J.F."/>
        </authorList>
    </citation>
    <scope>NUCLEOTIDE SEQUENCE [LARGE SCALE GENOMIC DNA]</scope>
</reference>
<comment type="caution">
    <text evidence="2">The sequence shown here is derived from an EMBL/GenBank/DDBJ whole genome shotgun (WGS) entry which is preliminary data.</text>
</comment>
<dbReference type="AlphaFoldDB" id="A0A0G0CWW2"/>
<accession>A0A0G0CWW2</accession>
<evidence type="ECO:0000256" key="1">
    <source>
        <dbReference type="SAM" id="MobiDB-lite"/>
    </source>
</evidence>
<dbReference type="Proteomes" id="UP000033995">
    <property type="component" value="Unassembled WGS sequence"/>
</dbReference>
<proteinExistence type="predicted"/>
<dbReference type="EMBL" id="LBOZ01000002">
    <property type="protein sequence ID" value="KKP47907.1"/>
    <property type="molecule type" value="Genomic_DNA"/>
</dbReference>
<evidence type="ECO:0000313" key="2">
    <source>
        <dbReference type="EMBL" id="KKP47907.1"/>
    </source>
</evidence>
<feature type="region of interest" description="Disordered" evidence="1">
    <location>
        <begin position="1"/>
        <end position="29"/>
    </location>
</feature>
<name>A0A0G0CWW2_9BACT</name>
<gene>
    <name evidence="2" type="ORF">UR38_C0002G0010</name>
</gene>